<dbReference type="SUPFAM" id="SSF55729">
    <property type="entry name" value="Acyl-CoA N-acyltransferases (Nat)"/>
    <property type="match status" value="1"/>
</dbReference>
<keyword evidence="8" id="KW-1185">Reference proteome</keyword>
<keyword evidence="1" id="KW-0678">Repressor</keyword>
<keyword evidence="3 7" id="KW-0808">Transferase</keyword>
<evidence type="ECO:0000256" key="2">
    <source>
        <dbReference type="ARBA" id="ARBA00022649"/>
    </source>
</evidence>
<name>A0A7S8HFS2_9BACI</name>
<dbReference type="InterPro" id="IPR016181">
    <property type="entry name" value="Acyl_CoA_acyltransferase"/>
</dbReference>
<organism evidence="7 8">
    <name type="scientific">Mangrovibacillus cuniculi</name>
    <dbReference type="NCBI Taxonomy" id="2593652"/>
    <lineage>
        <taxon>Bacteria</taxon>
        <taxon>Bacillati</taxon>
        <taxon>Bacillota</taxon>
        <taxon>Bacilli</taxon>
        <taxon>Bacillales</taxon>
        <taxon>Bacillaceae</taxon>
        <taxon>Mangrovibacillus</taxon>
    </lineage>
</organism>
<dbReference type="Pfam" id="PF13508">
    <property type="entry name" value="Acetyltransf_7"/>
    <property type="match status" value="1"/>
</dbReference>
<dbReference type="Gene3D" id="3.40.630.30">
    <property type="match status" value="1"/>
</dbReference>
<evidence type="ECO:0000313" key="7">
    <source>
        <dbReference type="EMBL" id="QPC47123.1"/>
    </source>
</evidence>
<sequence length="186" mass="21299">MKIKKEYLCSNHIEMLLKFKCKDEEFIEQFLKNEALSLTEKNLIQTVLFIKGDNIVGFYSLFNDSISIDGTKRRELKIKLQQGKSVVPTVNLHYLATNEDFRGIGIGTMLLEDAILTAAKVSVLSGMPIIILESTNSAKGFYQKNNFIHIRKSQCGRLSIMAKNLSEYKDYLFKRFGRDFLLLDAD</sequence>
<proteinExistence type="predicted"/>
<evidence type="ECO:0000259" key="6">
    <source>
        <dbReference type="PROSITE" id="PS51186"/>
    </source>
</evidence>
<dbReference type="Proteomes" id="UP000593626">
    <property type="component" value="Chromosome"/>
</dbReference>
<dbReference type="PROSITE" id="PS51186">
    <property type="entry name" value="GNAT"/>
    <property type="match status" value="1"/>
</dbReference>
<dbReference type="KEGG" id="mcui:G8O30_09165"/>
<dbReference type="PANTHER" id="PTHR36449">
    <property type="entry name" value="ACETYLTRANSFERASE-RELATED"/>
    <property type="match status" value="1"/>
</dbReference>
<protein>
    <submittedName>
        <fullName evidence="7">GNAT family N-acetyltransferase</fullName>
    </submittedName>
</protein>
<dbReference type="AlphaFoldDB" id="A0A7S8HFS2"/>
<accession>A0A7S8HFS2</accession>
<evidence type="ECO:0000256" key="3">
    <source>
        <dbReference type="ARBA" id="ARBA00022679"/>
    </source>
</evidence>
<dbReference type="InterPro" id="IPR000182">
    <property type="entry name" value="GNAT_dom"/>
</dbReference>
<dbReference type="EMBL" id="CP049742">
    <property type="protein sequence ID" value="QPC47123.1"/>
    <property type="molecule type" value="Genomic_DNA"/>
</dbReference>
<evidence type="ECO:0000313" key="8">
    <source>
        <dbReference type="Proteomes" id="UP000593626"/>
    </source>
</evidence>
<dbReference type="CDD" id="cd04301">
    <property type="entry name" value="NAT_SF"/>
    <property type="match status" value="1"/>
</dbReference>
<reference evidence="7 8" key="1">
    <citation type="submission" date="2019-07" db="EMBL/GenBank/DDBJ databases">
        <title>Genome sequence of 2 isolates from Red Sea Mangroves.</title>
        <authorList>
            <person name="Sefrji F."/>
            <person name="Michoud G."/>
            <person name="Merlino G."/>
            <person name="Daffonchio D."/>
        </authorList>
    </citation>
    <scope>NUCLEOTIDE SEQUENCE [LARGE SCALE GENOMIC DNA]</scope>
    <source>
        <strain evidence="7 8">R1DC41</strain>
    </source>
</reference>
<keyword evidence="4" id="KW-0012">Acyltransferase</keyword>
<keyword evidence="2" id="KW-1277">Toxin-antitoxin system</keyword>
<evidence type="ECO:0000256" key="1">
    <source>
        <dbReference type="ARBA" id="ARBA00022491"/>
    </source>
</evidence>
<comment type="catalytic activity">
    <reaction evidence="5">
        <text>glycyl-tRNA(Gly) + acetyl-CoA = N-acetylglycyl-tRNA(Gly) + CoA + H(+)</text>
        <dbReference type="Rhea" id="RHEA:81867"/>
        <dbReference type="Rhea" id="RHEA-COMP:9683"/>
        <dbReference type="Rhea" id="RHEA-COMP:19766"/>
        <dbReference type="ChEBI" id="CHEBI:15378"/>
        <dbReference type="ChEBI" id="CHEBI:57287"/>
        <dbReference type="ChEBI" id="CHEBI:57288"/>
        <dbReference type="ChEBI" id="CHEBI:78522"/>
        <dbReference type="ChEBI" id="CHEBI:232036"/>
    </reaction>
</comment>
<dbReference type="RefSeq" id="WP_239671791.1">
    <property type="nucleotide sequence ID" value="NZ_CP049742.1"/>
</dbReference>
<evidence type="ECO:0000256" key="4">
    <source>
        <dbReference type="ARBA" id="ARBA00023315"/>
    </source>
</evidence>
<feature type="domain" description="N-acetyltransferase" evidence="6">
    <location>
        <begin position="1"/>
        <end position="166"/>
    </location>
</feature>
<dbReference type="PANTHER" id="PTHR36449:SF1">
    <property type="entry name" value="ACETYLTRANSFERASE"/>
    <property type="match status" value="1"/>
</dbReference>
<dbReference type="GO" id="GO:0016747">
    <property type="term" value="F:acyltransferase activity, transferring groups other than amino-acyl groups"/>
    <property type="evidence" value="ECO:0007669"/>
    <property type="project" value="InterPro"/>
</dbReference>
<gene>
    <name evidence="7" type="ORF">G8O30_09165</name>
</gene>
<evidence type="ECO:0000256" key="5">
    <source>
        <dbReference type="ARBA" id="ARBA00049880"/>
    </source>
</evidence>